<name>A0A2X3J9G6_ECOLX</name>
<evidence type="ECO:0000259" key="8">
    <source>
        <dbReference type="Pfam" id="PF00892"/>
    </source>
</evidence>
<feature type="transmembrane region" description="Helical" evidence="7">
    <location>
        <begin position="71"/>
        <end position="91"/>
    </location>
</feature>
<dbReference type="AlphaFoldDB" id="A0A2X3J9G6"/>
<feature type="transmembrane region" description="Helical" evidence="7">
    <location>
        <begin position="132"/>
        <end position="151"/>
    </location>
</feature>
<evidence type="ECO:0000313" key="10">
    <source>
        <dbReference type="Proteomes" id="UP000250991"/>
    </source>
</evidence>
<dbReference type="Proteomes" id="UP000250991">
    <property type="component" value="Unassembled WGS sequence"/>
</dbReference>
<keyword evidence="3" id="KW-1003">Cell membrane</keyword>
<evidence type="ECO:0000256" key="6">
    <source>
        <dbReference type="ARBA" id="ARBA00023136"/>
    </source>
</evidence>
<dbReference type="SUPFAM" id="SSF103481">
    <property type="entry name" value="Multidrug resistance efflux transporter EmrE"/>
    <property type="match status" value="1"/>
</dbReference>
<dbReference type="GO" id="GO:0005886">
    <property type="term" value="C:plasma membrane"/>
    <property type="evidence" value="ECO:0007669"/>
    <property type="project" value="UniProtKB-SubCell"/>
</dbReference>
<reference evidence="9 10" key="1">
    <citation type="submission" date="2018-06" db="EMBL/GenBank/DDBJ databases">
        <authorList>
            <consortium name="Pathogen Informatics"/>
            <person name="Doyle S."/>
        </authorList>
    </citation>
    <scope>NUCLEOTIDE SEQUENCE [LARGE SCALE GENOMIC DNA]</scope>
    <source>
        <strain evidence="9 10">NCTC8009</strain>
    </source>
</reference>
<proteinExistence type="inferred from homology"/>
<sequence>MKQQAGIGILLALTHSNLLGALPIAMKQVLEVMEPPTIVFYRFLMASIGLGAILAVKKRLPPLRVFRKPRWLILLAVATAGLFGNFILFSSSLQYLSPTASQVIGQLSPVGMMVASVFILKEKMRSTQVVGALMLLSGLVMFFNTSLVEIFTKLTDYTWGVIFGVGAATVWVSYGVAQKVLLRRLALTADPVFTVHFMYNCALPSGKAWSDSAA</sequence>
<comment type="similarity">
    <text evidence="2">Belongs to the EamA transporter family.</text>
</comment>
<keyword evidence="5 7" id="KW-1133">Transmembrane helix</keyword>
<gene>
    <name evidence="9" type="primary">yhbE_1</name>
    <name evidence="9" type="ORF">NCTC8009_01671</name>
</gene>
<evidence type="ECO:0000256" key="3">
    <source>
        <dbReference type="ARBA" id="ARBA00022475"/>
    </source>
</evidence>
<accession>A0A2X3J9G6</accession>
<dbReference type="PANTHER" id="PTHR22911:SF134">
    <property type="entry name" value="DMT FAMILY TRANSPORTER"/>
    <property type="match status" value="1"/>
</dbReference>
<evidence type="ECO:0000256" key="1">
    <source>
        <dbReference type="ARBA" id="ARBA00004651"/>
    </source>
</evidence>
<evidence type="ECO:0000313" key="9">
    <source>
        <dbReference type="EMBL" id="SQD01252.1"/>
    </source>
</evidence>
<feature type="transmembrane region" description="Helical" evidence="7">
    <location>
        <begin position="37"/>
        <end position="56"/>
    </location>
</feature>
<keyword evidence="4 7" id="KW-0812">Transmembrane</keyword>
<dbReference type="InterPro" id="IPR037185">
    <property type="entry name" value="EmrE-like"/>
</dbReference>
<comment type="subcellular location">
    <subcellularLocation>
        <location evidence="1">Cell membrane</location>
        <topology evidence="1">Multi-pass membrane protein</topology>
    </subcellularLocation>
</comment>
<feature type="transmembrane region" description="Helical" evidence="7">
    <location>
        <begin position="157"/>
        <end position="177"/>
    </location>
</feature>
<evidence type="ECO:0000256" key="2">
    <source>
        <dbReference type="ARBA" id="ARBA00007362"/>
    </source>
</evidence>
<dbReference type="PANTHER" id="PTHR22911">
    <property type="entry name" value="ACYL-MALONYL CONDENSING ENZYME-RELATED"/>
    <property type="match status" value="1"/>
</dbReference>
<organism evidence="9 10">
    <name type="scientific">Escherichia coli</name>
    <dbReference type="NCBI Taxonomy" id="562"/>
    <lineage>
        <taxon>Bacteria</taxon>
        <taxon>Pseudomonadati</taxon>
        <taxon>Pseudomonadota</taxon>
        <taxon>Gammaproteobacteria</taxon>
        <taxon>Enterobacterales</taxon>
        <taxon>Enterobacteriaceae</taxon>
        <taxon>Escherichia</taxon>
    </lineage>
</organism>
<dbReference type="InterPro" id="IPR000620">
    <property type="entry name" value="EamA_dom"/>
</dbReference>
<dbReference type="EMBL" id="UARW01000010">
    <property type="protein sequence ID" value="SQD01252.1"/>
    <property type="molecule type" value="Genomic_DNA"/>
</dbReference>
<evidence type="ECO:0000256" key="7">
    <source>
        <dbReference type="SAM" id="Phobius"/>
    </source>
</evidence>
<keyword evidence="6 7" id="KW-0472">Membrane</keyword>
<feature type="domain" description="EamA" evidence="8">
    <location>
        <begin position="7"/>
        <end position="142"/>
    </location>
</feature>
<feature type="transmembrane region" description="Helical" evidence="7">
    <location>
        <begin position="103"/>
        <end position="120"/>
    </location>
</feature>
<dbReference type="Gene3D" id="1.10.3730.20">
    <property type="match status" value="1"/>
</dbReference>
<protein>
    <submittedName>
        <fullName evidence="9">Transporter</fullName>
    </submittedName>
</protein>
<dbReference type="Pfam" id="PF00892">
    <property type="entry name" value="EamA"/>
    <property type="match status" value="1"/>
</dbReference>
<dbReference type="STRING" id="585034.ECIAI1_3332"/>
<evidence type="ECO:0000256" key="4">
    <source>
        <dbReference type="ARBA" id="ARBA00022692"/>
    </source>
</evidence>
<evidence type="ECO:0000256" key="5">
    <source>
        <dbReference type="ARBA" id="ARBA00022989"/>
    </source>
</evidence>